<comment type="caution">
    <text evidence="3">The sequence shown here is derived from an EMBL/GenBank/DDBJ whole genome shotgun (WGS) entry which is preliminary data.</text>
</comment>
<reference evidence="3 4" key="1">
    <citation type="submission" date="2024-09" db="EMBL/GenBank/DDBJ databases">
        <title>Chromosome-scale assembly of Riccia fluitans.</title>
        <authorList>
            <person name="Paukszto L."/>
            <person name="Sawicki J."/>
            <person name="Karawczyk K."/>
            <person name="Piernik-Szablinska J."/>
            <person name="Szczecinska M."/>
            <person name="Mazdziarz M."/>
        </authorList>
    </citation>
    <scope>NUCLEOTIDE SEQUENCE [LARGE SCALE GENOMIC DNA]</scope>
    <source>
        <strain evidence="3">Rf_01</strain>
        <tissue evidence="3">Aerial parts of the thallus</tissue>
    </source>
</reference>
<dbReference type="InterPro" id="IPR016135">
    <property type="entry name" value="UBQ-conjugating_enzyme/RWD"/>
</dbReference>
<protein>
    <recommendedName>
        <fullName evidence="2">RWD domain-containing protein</fullName>
    </recommendedName>
</protein>
<evidence type="ECO:0000259" key="2">
    <source>
        <dbReference type="PROSITE" id="PS50908"/>
    </source>
</evidence>
<sequence length="194" mass="22081">MDDVVEEELLALESIFYDSYSKINENRFRLRIDPSVDEGDEAQSVPPLFLDIELPPGYPEKVPHFDLANLNNNTYPDFVKKAIVEGLENQASEQLGESMCYALVEWLKEKLPEFYATKPAVTIQGDKDSHDESGVTNDAKNTGKKEHKDKDKLTKAQKRRFYDKFGANAEKPRGWNWVPIINHLSQVPQHAASS</sequence>
<dbReference type="SMART" id="SM00591">
    <property type="entry name" value="RWD"/>
    <property type="match status" value="1"/>
</dbReference>
<feature type="region of interest" description="Disordered" evidence="1">
    <location>
        <begin position="124"/>
        <end position="155"/>
    </location>
</feature>
<feature type="domain" description="RWD" evidence="2">
    <location>
        <begin position="7"/>
        <end position="114"/>
    </location>
</feature>
<dbReference type="InterPro" id="IPR042770">
    <property type="entry name" value="RWDD4"/>
</dbReference>
<dbReference type="PANTHER" id="PTHR21275">
    <property type="entry name" value="RWD DOMAIN-CONTAINING PROTEIN 4"/>
    <property type="match status" value="1"/>
</dbReference>
<accession>A0ABD1YGA9</accession>
<dbReference type="PROSITE" id="PS50908">
    <property type="entry name" value="RWD"/>
    <property type="match status" value="1"/>
</dbReference>
<proteinExistence type="predicted"/>
<dbReference type="Pfam" id="PF05773">
    <property type="entry name" value="RWD"/>
    <property type="match status" value="1"/>
</dbReference>
<feature type="compositionally biased region" description="Basic and acidic residues" evidence="1">
    <location>
        <begin position="141"/>
        <end position="154"/>
    </location>
</feature>
<dbReference type="PANTHER" id="PTHR21275:SF1">
    <property type="entry name" value="RWD DOMAIN-CONTAINING PROTEIN 4"/>
    <property type="match status" value="1"/>
</dbReference>
<dbReference type="AlphaFoldDB" id="A0ABD1YGA9"/>
<organism evidence="3 4">
    <name type="scientific">Riccia fluitans</name>
    <dbReference type="NCBI Taxonomy" id="41844"/>
    <lineage>
        <taxon>Eukaryota</taxon>
        <taxon>Viridiplantae</taxon>
        <taxon>Streptophyta</taxon>
        <taxon>Embryophyta</taxon>
        <taxon>Marchantiophyta</taxon>
        <taxon>Marchantiopsida</taxon>
        <taxon>Marchantiidae</taxon>
        <taxon>Marchantiales</taxon>
        <taxon>Ricciaceae</taxon>
        <taxon>Riccia</taxon>
    </lineage>
</organism>
<evidence type="ECO:0000313" key="4">
    <source>
        <dbReference type="Proteomes" id="UP001605036"/>
    </source>
</evidence>
<dbReference type="SUPFAM" id="SSF54495">
    <property type="entry name" value="UBC-like"/>
    <property type="match status" value="1"/>
</dbReference>
<dbReference type="Proteomes" id="UP001605036">
    <property type="component" value="Unassembled WGS sequence"/>
</dbReference>
<name>A0ABD1YGA9_9MARC</name>
<dbReference type="InterPro" id="IPR006575">
    <property type="entry name" value="RWD_dom"/>
</dbReference>
<dbReference type="EMBL" id="JBHFFA010000004">
    <property type="protein sequence ID" value="KAL2628707.1"/>
    <property type="molecule type" value="Genomic_DNA"/>
</dbReference>
<dbReference type="Gene3D" id="3.10.110.10">
    <property type="entry name" value="Ubiquitin Conjugating Enzyme"/>
    <property type="match status" value="1"/>
</dbReference>
<dbReference type="CDD" id="cd23823">
    <property type="entry name" value="RWD_GCN2"/>
    <property type="match status" value="1"/>
</dbReference>
<gene>
    <name evidence="3" type="ORF">R1flu_013393</name>
</gene>
<evidence type="ECO:0000256" key="1">
    <source>
        <dbReference type="SAM" id="MobiDB-lite"/>
    </source>
</evidence>
<evidence type="ECO:0000313" key="3">
    <source>
        <dbReference type="EMBL" id="KAL2628707.1"/>
    </source>
</evidence>
<keyword evidence="4" id="KW-1185">Reference proteome</keyword>